<dbReference type="Proteomes" id="UP000256269">
    <property type="component" value="Unassembled WGS sequence"/>
</dbReference>
<evidence type="ECO:0000256" key="1">
    <source>
        <dbReference type="SAM" id="MobiDB-lite"/>
    </source>
</evidence>
<comment type="caution">
    <text evidence="4">The sequence shown here is derived from an EMBL/GenBank/DDBJ whole genome shotgun (WGS) entry which is preliminary data.</text>
</comment>
<evidence type="ECO:0000259" key="3">
    <source>
        <dbReference type="Pfam" id="PF24030"/>
    </source>
</evidence>
<dbReference type="InterPro" id="IPR055764">
    <property type="entry name" value="DUF7340"/>
</dbReference>
<keyword evidence="5" id="KW-1185">Reference proteome</keyword>
<name>A0A3E0HCX3_9PSEU</name>
<dbReference type="EMBL" id="QUNO01000010">
    <property type="protein sequence ID" value="REH42698.1"/>
    <property type="molecule type" value="Genomic_DNA"/>
</dbReference>
<sequence>MTDQLTDFVQSGHSTRREAAEARQRAALARLTWETAVDQLVRVGFVKLLRDDGTIERAEVLPLLDQLAEAVTPGGEYTSGGGLGSKPPADLTALSLLAEISTEVRRCCAGHDHPHPAELGPHVDRWAAHAEQWQHDAPEYVCWAAAVANDWVRRARQILDPPRRYTLRGRACPVCRATAVHTWSEDEGDFVRRPALAIDSDRTEVVCGACAQRWPLGAWTALAAKSTPDSESDEDHSLVVTEGIDA</sequence>
<dbReference type="Pfam" id="PF24030">
    <property type="entry name" value="DUF7341"/>
    <property type="match status" value="1"/>
</dbReference>
<dbReference type="InterPro" id="IPR055765">
    <property type="entry name" value="DUF7341"/>
</dbReference>
<accession>A0A3E0HCX3</accession>
<dbReference type="RefSeq" id="WP_116177506.1">
    <property type="nucleotide sequence ID" value="NZ_CP144375.1"/>
</dbReference>
<evidence type="ECO:0000259" key="2">
    <source>
        <dbReference type="Pfam" id="PF24029"/>
    </source>
</evidence>
<evidence type="ECO:0000313" key="5">
    <source>
        <dbReference type="Proteomes" id="UP000256269"/>
    </source>
</evidence>
<evidence type="ECO:0000313" key="4">
    <source>
        <dbReference type="EMBL" id="REH42698.1"/>
    </source>
</evidence>
<protein>
    <submittedName>
        <fullName evidence="4">Uncharacterized protein</fullName>
    </submittedName>
</protein>
<dbReference type="Pfam" id="PF24029">
    <property type="entry name" value="DUF7340"/>
    <property type="match status" value="1"/>
</dbReference>
<feature type="domain" description="DUF7340" evidence="2">
    <location>
        <begin position="164"/>
        <end position="224"/>
    </location>
</feature>
<feature type="region of interest" description="Disordered" evidence="1">
    <location>
        <begin position="225"/>
        <end position="246"/>
    </location>
</feature>
<feature type="domain" description="DUF7341" evidence="3">
    <location>
        <begin position="28"/>
        <end position="159"/>
    </location>
</feature>
<organism evidence="4 5">
    <name type="scientific">Kutzneria buriramensis</name>
    <dbReference type="NCBI Taxonomy" id="1045776"/>
    <lineage>
        <taxon>Bacteria</taxon>
        <taxon>Bacillati</taxon>
        <taxon>Actinomycetota</taxon>
        <taxon>Actinomycetes</taxon>
        <taxon>Pseudonocardiales</taxon>
        <taxon>Pseudonocardiaceae</taxon>
        <taxon>Kutzneria</taxon>
    </lineage>
</organism>
<proteinExistence type="predicted"/>
<dbReference type="AlphaFoldDB" id="A0A3E0HCX3"/>
<gene>
    <name evidence="4" type="ORF">BCF44_110195</name>
</gene>
<dbReference type="OrthoDB" id="3683675at2"/>
<reference evidence="4 5" key="1">
    <citation type="submission" date="2018-08" db="EMBL/GenBank/DDBJ databases">
        <title>Genomic Encyclopedia of Archaeal and Bacterial Type Strains, Phase II (KMG-II): from individual species to whole genera.</title>
        <authorList>
            <person name="Goeker M."/>
        </authorList>
    </citation>
    <scope>NUCLEOTIDE SEQUENCE [LARGE SCALE GENOMIC DNA]</scope>
    <source>
        <strain evidence="4 5">DSM 45791</strain>
    </source>
</reference>